<comment type="caution">
    <text evidence="1">The sequence shown here is derived from an EMBL/GenBank/DDBJ whole genome shotgun (WGS) entry which is preliminary data.</text>
</comment>
<dbReference type="Gene3D" id="2.60.40.1190">
    <property type="match status" value="1"/>
</dbReference>
<accession>A0ABP9ULD3</accession>
<dbReference type="EMBL" id="BAABRI010000006">
    <property type="protein sequence ID" value="GAA5482109.1"/>
    <property type="molecule type" value="Genomic_DNA"/>
</dbReference>
<evidence type="ECO:0000313" key="2">
    <source>
        <dbReference type="Proteomes" id="UP001476282"/>
    </source>
</evidence>
<evidence type="ECO:0000313" key="1">
    <source>
        <dbReference type="EMBL" id="GAA5482109.1"/>
    </source>
</evidence>
<reference evidence="1 2" key="1">
    <citation type="submission" date="2024-02" db="EMBL/GenBank/DDBJ databases">
        <title>Haloferula sargassicola NBRC 104335.</title>
        <authorList>
            <person name="Ichikawa N."/>
            <person name="Katano-Makiyama Y."/>
            <person name="Hidaka K."/>
        </authorList>
    </citation>
    <scope>NUCLEOTIDE SEQUENCE [LARGE SCALE GENOMIC DNA]</scope>
    <source>
        <strain evidence="1 2">NBRC 104335</strain>
    </source>
</reference>
<keyword evidence="2" id="KW-1185">Reference proteome</keyword>
<name>A0ABP9ULD3_9BACT</name>
<dbReference type="SUPFAM" id="SSF49344">
    <property type="entry name" value="CBD9-like"/>
    <property type="match status" value="1"/>
</dbReference>
<sequence length="208" mass="22840">MDAGPVQILETRQSLRWGELDVPVFGIDRDWHGRAVEPAAGWCVVVDPASLWMIATRHAAGVGHPEAAPLAYHEGLWEHEAAELFVASPDRSRYLEINLAPQGAWWGCLFDAPRVRAAESWPAGAGVEAFAARPDESSWLAAIRLPLDFLRETLSFGATSPMNLTFVLDPPRHRYLTVADLGGGEPDFHQPGRFPLPAWIDVDASKPC</sequence>
<protein>
    <recommendedName>
        <fullName evidence="3">Carbohydrate-binding domain-containing protein</fullName>
    </recommendedName>
</protein>
<gene>
    <name evidence="1" type="ORF">Hsar01_01325</name>
</gene>
<organism evidence="1 2">
    <name type="scientific">Haloferula sargassicola</name>
    <dbReference type="NCBI Taxonomy" id="490096"/>
    <lineage>
        <taxon>Bacteria</taxon>
        <taxon>Pseudomonadati</taxon>
        <taxon>Verrucomicrobiota</taxon>
        <taxon>Verrucomicrobiia</taxon>
        <taxon>Verrucomicrobiales</taxon>
        <taxon>Verrucomicrobiaceae</taxon>
        <taxon>Haloferula</taxon>
    </lineage>
</organism>
<dbReference type="Proteomes" id="UP001476282">
    <property type="component" value="Unassembled WGS sequence"/>
</dbReference>
<evidence type="ECO:0008006" key="3">
    <source>
        <dbReference type="Google" id="ProtNLM"/>
    </source>
</evidence>
<proteinExistence type="predicted"/>